<proteinExistence type="inferred from homology"/>
<dbReference type="STRING" id="1409788.NC99_11060"/>
<gene>
    <name evidence="6" type="ORF">NC99_11060</name>
</gene>
<accession>A0A0L8VCA0</accession>
<keyword evidence="7" id="KW-1185">Reference proteome</keyword>
<evidence type="ECO:0000313" key="7">
    <source>
        <dbReference type="Proteomes" id="UP000036958"/>
    </source>
</evidence>
<dbReference type="Gene3D" id="2.115.10.20">
    <property type="entry name" value="Glycosyl hydrolase domain, family 43"/>
    <property type="match status" value="1"/>
</dbReference>
<evidence type="ECO:0000256" key="4">
    <source>
        <dbReference type="PIRSR" id="PIRSR606710-2"/>
    </source>
</evidence>
<dbReference type="PANTHER" id="PTHR42812">
    <property type="entry name" value="BETA-XYLOSIDASE"/>
    <property type="match status" value="1"/>
</dbReference>
<comment type="caution">
    <text evidence="6">The sequence shown here is derived from an EMBL/GenBank/DDBJ whole genome shotgun (WGS) entry which is preliminary data.</text>
</comment>
<dbReference type="InterPro" id="IPR023296">
    <property type="entry name" value="Glyco_hydro_beta-prop_sf"/>
</dbReference>
<keyword evidence="2 5" id="KW-0378">Hydrolase</keyword>
<dbReference type="SUPFAM" id="SSF75005">
    <property type="entry name" value="Arabinanase/levansucrase/invertase"/>
    <property type="match status" value="1"/>
</dbReference>
<dbReference type="GO" id="GO:0005975">
    <property type="term" value="P:carbohydrate metabolic process"/>
    <property type="evidence" value="ECO:0007669"/>
    <property type="project" value="InterPro"/>
</dbReference>
<dbReference type="InterPro" id="IPR006710">
    <property type="entry name" value="Glyco_hydro_43"/>
</dbReference>
<evidence type="ECO:0000256" key="3">
    <source>
        <dbReference type="ARBA" id="ARBA00023295"/>
    </source>
</evidence>
<comment type="similarity">
    <text evidence="1 5">Belongs to the glycosyl hydrolase 43 family.</text>
</comment>
<evidence type="ECO:0000256" key="1">
    <source>
        <dbReference type="ARBA" id="ARBA00009865"/>
    </source>
</evidence>
<dbReference type="PANTHER" id="PTHR42812:SF14">
    <property type="entry name" value="SECRETED PROTEIN"/>
    <property type="match status" value="1"/>
</dbReference>
<evidence type="ECO:0000256" key="2">
    <source>
        <dbReference type="ARBA" id="ARBA00022801"/>
    </source>
</evidence>
<evidence type="ECO:0000313" key="6">
    <source>
        <dbReference type="EMBL" id="KOH46081.1"/>
    </source>
</evidence>
<dbReference type="EMBL" id="LGIA01000046">
    <property type="protein sequence ID" value="KOH46081.1"/>
    <property type="molecule type" value="Genomic_DNA"/>
</dbReference>
<keyword evidence="3 5" id="KW-0326">Glycosidase</keyword>
<dbReference type="CDD" id="cd08986">
    <property type="entry name" value="GH43-like"/>
    <property type="match status" value="1"/>
</dbReference>
<feature type="site" description="Important for catalytic activity, responsible for pKa modulation of the active site Glu and correct orientation of both the proton donor and substrate" evidence="4">
    <location>
        <position position="188"/>
    </location>
</feature>
<dbReference type="Pfam" id="PF04616">
    <property type="entry name" value="Glyco_hydro_43"/>
    <property type="match status" value="1"/>
</dbReference>
<dbReference type="RefSeq" id="WP_053180485.1">
    <property type="nucleotide sequence ID" value="NZ_LGIA01000046.1"/>
</dbReference>
<organism evidence="6 7">
    <name type="scientific">Sunxiuqinia dokdonensis</name>
    <dbReference type="NCBI Taxonomy" id="1409788"/>
    <lineage>
        <taxon>Bacteria</taxon>
        <taxon>Pseudomonadati</taxon>
        <taxon>Bacteroidota</taxon>
        <taxon>Bacteroidia</taxon>
        <taxon>Marinilabiliales</taxon>
        <taxon>Prolixibacteraceae</taxon>
        <taxon>Sunxiuqinia</taxon>
    </lineage>
</organism>
<evidence type="ECO:0000256" key="5">
    <source>
        <dbReference type="RuleBase" id="RU361187"/>
    </source>
</evidence>
<dbReference type="AlphaFoldDB" id="A0A0L8VCA0"/>
<sequence length="371" mass="41183">MKLLLLLVFLISSGPDDVVTSSLSSPEEIKEALVDHDRAIHVKDGWIRDPYVVKGPDGFFYLTGTTQAPTLEESEQTIYNIGLGDSSLVGFELQAWKSKDFIHWKSLGVPFSLEDGFWFTENPEKFKTVSKSDWRLWAPEFHFVDGKLVLVHTSPSPVAGANMAVATGAEPQRPWTNPMGAKIGKRHDPSLFKNDDGTWWMIWGATTIAPLKPDLSDFSGEAVDIGPSGKTSRMGHEGCLIQKIHGKYVLFGTGWSTGIMRKGSYNLYYATADQITGPYSERKFVGRFLGHGTPFQDEHGKWWCTAFFNANVPPLPSGEIQTRDLSETAQTINEQGVTFVPLEVKLVGGELIIRAKDPDYAKPGPDELQKF</sequence>
<dbReference type="PATRIC" id="fig|1409788.3.peg.1126"/>
<dbReference type="OrthoDB" id="9763933at2"/>
<name>A0A0L8VCA0_9BACT</name>
<reference evidence="7" key="1">
    <citation type="submission" date="2015-07" db="EMBL/GenBank/DDBJ databases">
        <title>Genome sequencing of Sunxiuqinia dokdonensis strain SK.</title>
        <authorList>
            <person name="Ahn S."/>
            <person name="Kim B.-C."/>
        </authorList>
    </citation>
    <scope>NUCLEOTIDE SEQUENCE [LARGE SCALE GENOMIC DNA]</scope>
    <source>
        <strain evidence="7">SK</strain>
    </source>
</reference>
<dbReference type="Proteomes" id="UP000036958">
    <property type="component" value="Unassembled WGS sequence"/>
</dbReference>
<protein>
    <submittedName>
        <fullName evidence="6">Glycosyl hydrolase family 43</fullName>
    </submittedName>
</protein>
<dbReference type="GO" id="GO:0004553">
    <property type="term" value="F:hydrolase activity, hydrolyzing O-glycosyl compounds"/>
    <property type="evidence" value="ECO:0007669"/>
    <property type="project" value="InterPro"/>
</dbReference>
<dbReference type="InterPro" id="IPR051795">
    <property type="entry name" value="Glycosyl_Hydrlase_43"/>
</dbReference>